<dbReference type="PRINTS" id="PR00344">
    <property type="entry name" value="BCTRLSENSOR"/>
</dbReference>
<dbReference type="EC" id="2.7.13.3" evidence="2"/>
<dbReference type="InterPro" id="IPR004358">
    <property type="entry name" value="Sig_transdc_His_kin-like_C"/>
</dbReference>
<dbReference type="InterPro" id="IPR036097">
    <property type="entry name" value="HisK_dim/P_sf"/>
</dbReference>
<comment type="caution">
    <text evidence="11">The sequence shown here is derived from an EMBL/GenBank/DDBJ whole genome shotgun (WGS) entry which is preliminary data.</text>
</comment>
<dbReference type="Gene3D" id="3.30.565.10">
    <property type="entry name" value="Histidine kinase-like ATPase, C-terminal domain"/>
    <property type="match status" value="1"/>
</dbReference>
<dbReference type="PANTHER" id="PTHR43065">
    <property type="entry name" value="SENSOR HISTIDINE KINASE"/>
    <property type="match status" value="1"/>
</dbReference>
<dbReference type="SUPFAM" id="SSF55874">
    <property type="entry name" value="ATPase domain of HSP90 chaperone/DNA topoisomerase II/histidine kinase"/>
    <property type="match status" value="1"/>
</dbReference>
<dbReference type="GO" id="GO:0005524">
    <property type="term" value="F:ATP binding"/>
    <property type="evidence" value="ECO:0007669"/>
    <property type="project" value="UniProtKB-KW"/>
</dbReference>
<evidence type="ECO:0000256" key="6">
    <source>
        <dbReference type="ARBA" id="ARBA00022777"/>
    </source>
</evidence>
<evidence type="ECO:0000259" key="9">
    <source>
        <dbReference type="PROSITE" id="PS50109"/>
    </source>
</evidence>
<dbReference type="PROSITE" id="PS50109">
    <property type="entry name" value="HIS_KIN"/>
    <property type="match status" value="1"/>
</dbReference>
<organism evidence="11 12">
    <name type="scientific">Desulfuromonas acetoxidans (strain DSM 684 / 11070)</name>
    <dbReference type="NCBI Taxonomy" id="281689"/>
    <lineage>
        <taxon>Bacteria</taxon>
        <taxon>Pseudomonadati</taxon>
        <taxon>Thermodesulfobacteriota</taxon>
        <taxon>Desulfuromonadia</taxon>
        <taxon>Desulfuromonadales</taxon>
        <taxon>Desulfuromonadaceae</taxon>
        <taxon>Desulfuromonas</taxon>
    </lineage>
</organism>
<name>Q1JY47_DESA6</name>
<dbReference type="PROSITE" id="PS50112">
    <property type="entry name" value="PAS"/>
    <property type="match status" value="1"/>
</dbReference>
<dbReference type="Gene3D" id="3.30.450.20">
    <property type="entry name" value="PAS domain"/>
    <property type="match status" value="1"/>
</dbReference>
<dbReference type="GO" id="GO:0000155">
    <property type="term" value="F:phosphorelay sensor kinase activity"/>
    <property type="evidence" value="ECO:0007669"/>
    <property type="project" value="InterPro"/>
</dbReference>
<dbReference type="InterPro" id="IPR035965">
    <property type="entry name" value="PAS-like_dom_sf"/>
</dbReference>
<dbReference type="PANTHER" id="PTHR43065:SF10">
    <property type="entry name" value="PEROXIDE STRESS-ACTIVATED HISTIDINE KINASE MAK3"/>
    <property type="match status" value="1"/>
</dbReference>
<dbReference type="Pfam" id="PF02518">
    <property type="entry name" value="HATPase_c"/>
    <property type="match status" value="1"/>
</dbReference>
<feature type="domain" description="Histidine kinase" evidence="9">
    <location>
        <begin position="145"/>
        <end position="364"/>
    </location>
</feature>
<dbReference type="EMBL" id="AAEW02000013">
    <property type="protein sequence ID" value="EAT15149.1"/>
    <property type="molecule type" value="Genomic_DNA"/>
</dbReference>
<dbReference type="Proteomes" id="UP000005695">
    <property type="component" value="Unassembled WGS sequence"/>
</dbReference>
<dbReference type="NCBIfam" id="TIGR00229">
    <property type="entry name" value="sensory_box"/>
    <property type="match status" value="1"/>
</dbReference>
<evidence type="ECO:0000256" key="4">
    <source>
        <dbReference type="ARBA" id="ARBA00022679"/>
    </source>
</evidence>
<reference evidence="11" key="1">
    <citation type="submission" date="2006-05" db="EMBL/GenBank/DDBJ databases">
        <title>Annotation of the draft genome assembly of Desulfuromonas acetoxidans DSM 684.</title>
        <authorList>
            <consortium name="US DOE Joint Genome Institute (JGI-ORNL)"/>
            <person name="Larimer F."/>
            <person name="Land M."/>
            <person name="Hauser L."/>
        </authorList>
    </citation>
    <scope>NUCLEOTIDE SEQUENCE [LARGE SCALE GENOMIC DNA]</scope>
    <source>
        <strain evidence="11">DSM 684</strain>
    </source>
</reference>
<dbReference type="RefSeq" id="WP_006001394.1">
    <property type="nucleotide sequence ID" value="NZ_AAEW02000013.1"/>
</dbReference>
<keyword evidence="3" id="KW-0597">Phosphoprotein</keyword>
<sequence length="371" mass="40644">MSLTTSPDQLAQNVLASTTEAIIVIDIDYKIVLLNPAAQNLTGMSARQATGQHIEALFKDQEGLLYLVNTSMQEGRSISDRETIQLSRPTAPDLPVSATVCPLFTESGKQEGVILSLHDASHVRQLEQDVQRADRLVMLGTLAAGLAHEIKNPLGGIKGAAQLLTMELAKRDDLLEYMQVMIKETDRINEIIEELMNLTTPRSQVLSEVNLAKIIREIVLLQQQSEAAEDKTFDLQLDPTIPPITGDQTLLTRLLLNIIKNAVEATVPGGTITISTRIDTQHHLTRPGQPPVPFVVVKVTDNGCGISKELLKKIFTPFYTTKSTGSGLGLAISQKIVSDHDGLLHFDSIEGEGTCCRIYLPFKRDYNTSLS</sequence>
<feature type="domain" description="PAS" evidence="10">
    <location>
        <begin position="7"/>
        <end position="52"/>
    </location>
</feature>
<dbReference type="InterPro" id="IPR003594">
    <property type="entry name" value="HATPase_dom"/>
</dbReference>
<dbReference type="SMART" id="SM00091">
    <property type="entry name" value="PAS"/>
    <property type="match status" value="1"/>
</dbReference>
<evidence type="ECO:0000256" key="1">
    <source>
        <dbReference type="ARBA" id="ARBA00000085"/>
    </source>
</evidence>
<dbReference type="InterPro" id="IPR000014">
    <property type="entry name" value="PAS"/>
</dbReference>
<keyword evidence="12" id="KW-1185">Reference proteome</keyword>
<comment type="catalytic activity">
    <reaction evidence="1">
        <text>ATP + protein L-histidine = ADP + protein N-phospho-L-histidine.</text>
        <dbReference type="EC" id="2.7.13.3"/>
    </reaction>
</comment>
<reference evidence="11" key="2">
    <citation type="submission" date="2006-05" db="EMBL/GenBank/DDBJ databases">
        <title>Sequencing of the draft genome and assembly of Desulfuromonas acetoxidans DSM 684.</title>
        <authorList>
            <consortium name="US DOE Joint Genome Institute (JGI-PGF)"/>
            <person name="Copeland A."/>
            <person name="Lucas S."/>
            <person name="Lapidus A."/>
            <person name="Barry K."/>
            <person name="Detter J.C."/>
            <person name="Glavina del Rio T."/>
            <person name="Hammon N."/>
            <person name="Israni S."/>
            <person name="Dalin E."/>
            <person name="Tice H."/>
            <person name="Bruce D."/>
            <person name="Pitluck S."/>
            <person name="Richardson P."/>
        </authorList>
    </citation>
    <scope>NUCLEOTIDE SEQUENCE [LARGE SCALE GENOMIC DNA]</scope>
    <source>
        <strain evidence="11">DSM 684</strain>
    </source>
</reference>
<evidence type="ECO:0000256" key="7">
    <source>
        <dbReference type="ARBA" id="ARBA00022840"/>
    </source>
</evidence>
<keyword evidence="8" id="KW-0902">Two-component regulatory system</keyword>
<dbReference type="InterPro" id="IPR003661">
    <property type="entry name" value="HisK_dim/P_dom"/>
</dbReference>
<evidence type="ECO:0000256" key="2">
    <source>
        <dbReference type="ARBA" id="ARBA00012438"/>
    </source>
</evidence>
<evidence type="ECO:0000256" key="5">
    <source>
        <dbReference type="ARBA" id="ARBA00022741"/>
    </source>
</evidence>
<evidence type="ECO:0000256" key="3">
    <source>
        <dbReference type="ARBA" id="ARBA00022553"/>
    </source>
</evidence>
<dbReference type="AlphaFoldDB" id="Q1JY47"/>
<keyword evidence="5" id="KW-0547">Nucleotide-binding</keyword>
<gene>
    <name evidence="11" type="ORF">Dace_0519</name>
</gene>
<proteinExistence type="predicted"/>
<dbReference type="SMART" id="SM00388">
    <property type="entry name" value="HisKA"/>
    <property type="match status" value="1"/>
</dbReference>
<dbReference type="SMART" id="SM00387">
    <property type="entry name" value="HATPase_c"/>
    <property type="match status" value="1"/>
</dbReference>
<dbReference type="CDD" id="cd00130">
    <property type="entry name" value="PAS"/>
    <property type="match status" value="1"/>
</dbReference>
<keyword evidence="4" id="KW-0808">Transferase</keyword>
<evidence type="ECO:0000313" key="11">
    <source>
        <dbReference type="EMBL" id="EAT15149.1"/>
    </source>
</evidence>
<dbReference type="InterPro" id="IPR005467">
    <property type="entry name" value="His_kinase_dom"/>
</dbReference>
<evidence type="ECO:0000259" key="10">
    <source>
        <dbReference type="PROSITE" id="PS50112"/>
    </source>
</evidence>
<accession>Q1JY47</accession>
<keyword evidence="6 11" id="KW-0418">Kinase</keyword>
<evidence type="ECO:0000313" key="12">
    <source>
        <dbReference type="Proteomes" id="UP000005695"/>
    </source>
</evidence>
<keyword evidence="7" id="KW-0067">ATP-binding</keyword>
<dbReference type="Gene3D" id="1.10.287.130">
    <property type="match status" value="1"/>
</dbReference>
<dbReference type="CDD" id="cd00082">
    <property type="entry name" value="HisKA"/>
    <property type="match status" value="1"/>
</dbReference>
<dbReference type="Pfam" id="PF13426">
    <property type="entry name" value="PAS_9"/>
    <property type="match status" value="1"/>
</dbReference>
<protein>
    <recommendedName>
        <fullName evidence="2">histidine kinase</fullName>
        <ecNumber evidence="2">2.7.13.3</ecNumber>
    </recommendedName>
</protein>
<dbReference type="Pfam" id="PF00512">
    <property type="entry name" value="HisKA"/>
    <property type="match status" value="1"/>
</dbReference>
<dbReference type="InterPro" id="IPR036890">
    <property type="entry name" value="HATPase_C_sf"/>
</dbReference>
<dbReference type="SUPFAM" id="SSF55785">
    <property type="entry name" value="PYP-like sensor domain (PAS domain)"/>
    <property type="match status" value="1"/>
</dbReference>
<dbReference type="SUPFAM" id="SSF47384">
    <property type="entry name" value="Homodimeric domain of signal transducing histidine kinase"/>
    <property type="match status" value="1"/>
</dbReference>
<evidence type="ECO:0000256" key="8">
    <source>
        <dbReference type="ARBA" id="ARBA00023012"/>
    </source>
</evidence>